<evidence type="ECO:0000256" key="1">
    <source>
        <dbReference type="SAM" id="Phobius"/>
    </source>
</evidence>
<reference evidence="2 3" key="1">
    <citation type="submission" date="2018-09" db="EMBL/GenBank/DDBJ databases">
        <authorList>
            <person name="Zhu H."/>
        </authorList>
    </citation>
    <scope>NUCLEOTIDE SEQUENCE [LARGE SCALE GENOMIC DNA]</scope>
    <source>
        <strain evidence="2 3">K1W22B-8</strain>
    </source>
</reference>
<evidence type="ECO:0000313" key="2">
    <source>
        <dbReference type="EMBL" id="RJF87610.1"/>
    </source>
</evidence>
<keyword evidence="1" id="KW-0812">Transmembrane</keyword>
<accession>A0A418WC74</accession>
<dbReference type="EMBL" id="QYUK01000011">
    <property type="protein sequence ID" value="RJF87610.1"/>
    <property type="molecule type" value="Genomic_DNA"/>
</dbReference>
<feature type="transmembrane region" description="Helical" evidence="1">
    <location>
        <begin position="12"/>
        <end position="44"/>
    </location>
</feature>
<dbReference type="Proteomes" id="UP000284605">
    <property type="component" value="Unassembled WGS sequence"/>
</dbReference>
<dbReference type="RefSeq" id="WP_147385624.1">
    <property type="nucleotide sequence ID" value="NZ_QYUK01000011.1"/>
</dbReference>
<organism evidence="2 3">
    <name type="scientific">Oleomonas cavernae</name>
    <dbReference type="NCBI Taxonomy" id="2320859"/>
    <lineage>
        <taxon>Bacteria</taxon>
        <taxon>Pseudomonadati</taxon>
        <taxon>Pseudomonadota</taxon>
        <taxon>Alphaproteobacteria</taxon>
        <taxon>Acetobacterales</taxon>
        <taxon>Acetobacteraceae</taxon>
        <taxon>Oleomonas</taxon>
    </lineage>
</organism>
<evidence type="ECO:0000313" key="3">
    <source>
        <dbReference type="Proteomes" id="UP000284605"/>
    </source>
</evidence>
<comment type="caution">
    <text evidence="2">The sequence shown here is derived from an EMBL/GenBank/DDBJ whole genome shotgun (WGS) entry which is preliminary data.</text>
</comment>
<dbReference type="AlphaFoldDB" id="A0A418WC74"/>
<keyword evidence="1" id="KW-1133">Transmembrane helix</keyword>
<keyword evidence="1" id="KW-0472">Membrane</keyword>
<protein>
    <submittedName>
        <fullName evidence="2">Uncharacterized protein</fullName>
    </submittedName>
</protein>
<sequence length="64" mass="6656">MRLQGILGAVTAALLLFLVLSFAASIVIALAIAIPVLLLLGALFGKPTVVRVVRPGGRIIDHEP</sequence>
<proteinExistence type="predicted"/>
<name>A0A418WC74_9PROT</name>
<gene>
    <name evidence="2" type="ORF">D3874_11735</name>
</gene>
<keyword evidence="3" id="KW-1185">Reference proteome</keyword>